<reference evidence="1" key="2">
    <citation type="submission" date="2018-07" db="EMBL/GenBank/DDBJ databases">
        <authorList>
            <consortium name="NCBI Pathogen Detection Project"/>
        </authorList>
    </citation>
    <scope>NUCLEOTIDE SEQUENCE</scope>
    <source>
        <strain evidence="1">12-8468</strain>
    </source>
</reference>
<reference evidence="1" key="1">
    <citation type="journal article" date="2018" name="Genome Biol.">
        <title>SKESA: strategic k-mer extension for scrupulous assemblies.</title>
        <authorList>
            <person name="Souvorov A."/>
            <person name="Agarwala R."/>
            <person name="Lipman D.J."/>
        </authorList>
    </citation>
    <scope>NUCLEOTIDE SEQUENCE</scope>
    <source>
        <strain evidence="1">12-8468</strain>
    </source>
</reference>
<evidence type="ECO:0000313" key="1">
    <source>
        <dbReference type="EMBL" id="HAE6096596.1"/>
    </source>
</evidence>
<accession>A0A733ZM79</accession>
<dbReference type="EMBL" id="DAASMN010000040">
    <property type="protein sequence ID" value="HAE6096596.1"/>
    <property type="molecule type" value="Genomic_DNA"/>
</dbReference>
<gene>
    <name evidence="1" type="ORF">G4I93_003475</name>
</gene>
<dbReference type="InterPro" id="IPR032675">
    <property type="entry name" value="LRR_dom_sf"/>
</dbReference>
<organism evidence="1">
    <name type="scientific">Salmonella enterica subsp. enterica serovar Saintpaul</name>
    <dbReference type="NCBI Taxonomy" id="90105"/>
    <lineage>
        <taxon>Bacteria</taxon>
        <taxon>Pseudomonadati</taxon>
        <taxon>Pseudomonadota</taxon>
        <taxon>Gammaproteobacteria</taxon>
        <taxon>Enterobacterales</taxon>
        <taxon>Enterobacteriaceae</taxon>
        <taxon>Salmonella</taxon>
    </lineage>
</organism>
<sequence>MTYRLKKRMKIGFQPAILQYAYTSNEATSNLELLNKWRIESPDIEKEERNSIYDKIIEANHTGSLSITAHHVTSIPVFPDNLSELNLSSCYTLESIPNLPDGLKSLTISGNQTIKISYFP</sequence>
<protein>
    <submittedName>
        <fullName evidence="1">Type III secretion system protein</fullName>
    </submittedName>
</protein>
<dbReference type="Gene3D" id="3.80.10.10">
    <property type="entry name" value="Ribonuclease Inhibitor"/>
    <property type="match status" value="1"/>
</dbReference>
<dbReference type="AlphaFoldDB" id="A0A733ZM79"/>
<proteinExistence type="predicted"/>
<dbReference type="SUPFAM" id="SSF52058">
    <property type="entry name" value="L domain-like"/>
    <property type="match status" value="1"/>
</dbReference>
<name>A0A733ZM79_SALET</name>
<feature type="non-terminal residue" evidence="1">
    <location>
        <position position="120"/>
    </location>
</feature>
<comment type="caution">
    <text evidence="1">The sequence shown here is derived from an EMBL/GenBank/DDBJ whole genome shotgun (WGS) entry which is preliminary data.</text>
</comment>